<comment type="caution">
    <text evidence="1">The sequence shown here is derived from an EMBL/GenBank/DDBJ whole genome shotgun (WGS) entry which is preliminary data.</text>
</comment>
<gene>
    <name evidence="1" type="ORF">EII34_09950</name>
</gene>
<accession>A0A3P1T849</accession>
<evidence type="ECO:0000313" key="1">
    <source>
        <dbReference type="EMBL" id="RRD04613.1"/>
    </source>
</evidence>
<reference evidence="1 2" key="1">
    <citation type="submission" date="2018-11" db="EMBL/GenBank/DDBJ databases">
        <title>Genomes From Bacteria Associated with the Canine Oral Cavity: a Test Case for Automated Genome-Based Taxonomic Assignment.</title>
        <authorList>
            <person name="Coil D.A."/>
            <person name="Jospin G."/>
            <person name="Darling A.E."/>
            <person name="Wallis C."/>
            <person name="Davis I.J."/>
            <person name="Harris S."/>
            <person name="Eisen J.A."/>
            <person name="Holcombe L.J."/>
            <person name="O'Flynn C."/>
        </authorList>
    </citation>
    <scope>NUCLEOTIDE SEQUENCE [LARGE SCALE GENOMIC DNA]</scope>
    <source>
        <strain evidence="1 2">OH887_COT-365</strain>
    </source>
</reference>
<protein>
    <submittedName>
        <fullName evidence="1">Uncharacterized protein</fullName>
    </submittedName>
</protein>
<sequence length="122" mass="13917">MAIVFPDSTGLSNFAYCDAMELLEKIVAGRGTWSASVALECDHKAGELSLPGMRVSHRIFGEPLWPDPAEHIQTRIHQEHFRSPGDGPRKHLGESETLMSLDRAHLRHVRCREEFVTWLRER</sequence>
<name>A0A3P1T849_9ACTN</name>
<organism evidence="1 2">
    <name type="scientific">Arachnia propionica</name>
    <dbReference type="NCBI Taxonomy" id="1750"/>
    <lineage>
        <taxon>Bacteria</taxon>
        <taxon>Bacillati</taxon>
        <taxon>Actinomycetota</taxon>
        <taxon>Actinomycetes</taxon>
        <taxon>Propionibacteriales</taxon>
        <taxon>Propionibacteriaceae</taxon>
        <taxon>Arachnia</taxon>
    </lineage>
</organism>
<proteinExistence type="predicted"/>
<dbReference type="OrthoDB" id="3733361at2"/>
<dbReference type="Proteomes" id="UP000280819">
    <property type="component" value="Unassembled WGS sequence"/>
</dbReference>
<dbReference type="RefSeq" id="WP_124845003.1">
    <property type="nucleotide sequence ID" value="NZ_RQZG01000010.1"/>
</dbReference>
<dbReference type="EMBL" id="RQZG01000010">
    <property type="protein sequence ID" value="RRD04613.1"/>
    <property type="molecule type" value="Genomic_DNA"/>
</dbReference>
<dbReference type="AlphaFoldDB" id="A0A3P1T849"/>
<evidence type="ECO:0000313" key="2">
    <source>
        <dbReference type="Proteomes" id="UP000280819"/>
    </source>
</evidence>